<evidence type="ECO:0000256" key="4">
    <source>
        <dbReference type="RuleBase" id="RU000363"/>
    </source>
</evidence>
<keyword evidence="5" id="KW-0732">Signal</keyword>
<dbReference type="OrthoDB" id="1274115at2759"/>
<feature type="signal peptide" evidence="5">
    <location>
        <begin position="1"/>
        <end position="18"/>
    </location>
</feature>
<dbReference type="PANTHER" id="PTHR43976:SF16">
    <property type="entry name" value="SHORT-CHAIN DEHYDROGENASE_REDUCTASE FAMILY PROTEIN"/>
    <property type="match status" value="1"/>
</dbReference>
<gene>
    <name evidence="6" type="ORF">S7711_09597</name>
</gene>
<dbReference type="GO" id="GO:0016491">
    <property type="term" value="F:oxidoreductase activity"/>
    <property type="evidence" value="ECO:0007669"/>
    <property type="project" value="UniProtKB-KW"/>
</dbReference>
<evidence type="ECO:0000256" key="2">
    <source>
        <dbReference type="ARBA" id="ARBA00022857"/>
    </source>
</evidence>
<dbReference type="InterPro" id="IPR036291">
    <property type="entry name" value="NAD(P)-bd_dom_sf"/>
</dbReference>
<evidence type="ECO:0000313" key="7">
    <source>
        <dbReference type="Proteomes" id="UP000028045"/>
    </source>
</evidence>
<dbReference type="PRINTS" id="PR00081">
    <property type="entry name" value="GDHRDH"/>
</dbReference>
<dbReference type="SUPFAM" id="SSF51735">
    <property type="entry name" value="NAD(P)-binding Rossmann-fold domains"/>
    <property type="match status" value="1"/>
</dbReference>
<dbReference type="PRINTS" id="PR00080">
    <property type="entry name" value="SDRFAMILY"/>
</dbReference>
<proteinExistence type="inferred from homology"/>
<protein>
    <submittedName>
        <fullName evidence="6">Uncharacterized protein</fullName>
    </submittedName>
</protein>
<dbReference type="InterPro" id="IPR020904">
    <property type="entry name" value="Sc_DH/Rdtase_CS"/>
</dbReference>
<evidence type="ECO:0000256" key="5">
    <source>
        <dbReference type="SAM" id="SignalP"/>
    </source>
</evidence>
<keyword evidence="2" id="KW-0521">NADP</keyword>
<dbReference type="Proteomes" id="UP000028045">
    <property type="component" value="Unassembled WGS sequence"/>
</dbReference>
<dbReference type="PROSITE" id="PS00061">
    <property type="entry name" value="ADH_SHORT"/>
    <property type="match status" value="1"/>
</dbReference>
<evidence type="ECO:0000256" key="3">
    <source>
        <dbReference type="ARBA" id="ARBA00023002"/>
    </source>
</evidence>
<feature type="chain" id="PRO_5001771800" evidence="5">
    <location>
        <begin position="19"/>
        <end position="308"/>
    </location>
</feature>
<keyword evidence="7" id="KW-1185">Reference proteome</keyword>
<organism evidence="6 7">
    <name type="scientific">Stachybotrys chartarum (strain CBS 109288 / IBT 7711)</name>
    <name type="common">Toxic black mold</name>
    <name type="synonym">Stilbospora chartarum</name>
    <dbReference type="NCBI Taxonomy" id="1280523"/>
    <lineage>
        <taxon>Eukaryota</taxon>
        <taxon>Fungi</taxon>
        <taxon>Dikarya</taxon>
        <taxon>Ascomycota</taxon>
        <taxon>Pezizomycotina</taxon>
        <taxon>Sordariomycetes</taxon>
        <taxon>Hypocreomycetidae</taxon>
        <taxon>Hypocreales</taxon>
        <taxon>Stachybotryaceae</taxon>
        <taxon>Stachybotrys</taxon>
    </lineage>
</organism>
<dbReference type="Gene3D" id="3.40.50.720">
    <property type="entry name" value="NAD(P)-binding Rossmann-like Domain"/>
    <property type="match status" value="1"/>
</dbReference>
<dbReference type="InterPro" id="IPR002347">
    <property type="entry name" value="SDR_fam"/>
</dbReference>
<dbReference type="InterPro" id="IPR051911">
    <property type="entry name" value="SDR_oxidoreductase"/>
</dbReference>
<dbReference type="AlphaFoldDB" id="A0A084B6H9"/>
<dbReference type="EMBL" id="KL647902">
    <property type="protein sequence ID" value="KEY73158.1"/>
    <property type="molecule type" value="Genomic_DNA"/>
</dbReference>
<evidence type="ECO:0000313" key="6">
    <source>
        <dbReference type="EMBL" id="KEY73158.1"/>
    </source>
</evidence>
<comment type="similarity">
    <text evidence="1 4">Belongs to the short-chain dehydrogenases/reductases (SDR) family.</text>
</comment>
<keyword evidence="3" id="KW-0560">Oxidoreductase</keyword>
<name>A0A084B6H9_STACB</name>
<dbReference type="HOGENOM" id="CLU_010194_2_9_1"/>
<dbReference type="PANTHER" id="PTHR43976">
    <property type="entry name" value="SHORT CHAIN DEHYDROGENASE"/>
    <property type="match status" value="1"/>
</dbReference>
<sequence length="308" mass="33713">MAPLVWLITGCTSGIGTALMAECLSRGDKVIATGRKVVERLNSFKSENLALLELDITSSVKDIQDQLKDAWAIFGQIDVLVNNAGISAFKAAEEADEHLINNMFHVNVFGPMRITQLALPLFREQGHGTLAFTSSSSLWTPLPFMSHYAASKAALSTYVEALHKEVRSFNIRCVAFECGGFPTNLGQPREPAQEGFGTTGPTIPVYSPLFAQLMEKFATNPMVHMPGDIKKAAATMVDIIKPHGLASTLPWTVRVPLGSDGWGRAKQRCEEQLKVLERCEEIAQTTDRKGGQGLQALEQMFAYETILN</sequence>
<reference evidence="6 7" key="1">
    <citation type="journal article" date="2014" name="BMC Genomics">
        <title>Comparative genome sequencing reveals chemotype-specific gene clusters in the toxigenic black mold Stachybotrys.</title>
        <authorList>
            <person name="Semeiks J."/>
            <person name="Borek D."/>
            <person name="Otwinowski Z."/>
            <person name="Grishin N.V."/>
        </authorList>
    </citation>
    <scope>NUCLEOTIDE SEQUENCE [LARGE SCALE GENOMIC DNA]</scope>
    <source>
        <strain evidence="7">CBS 109288 / IBT 7711</strain>
    </source>
</reference>
<dbReference type="CDD" id="cd05374">
    <property type="entry name" value="17beta-HSD-like_SDR_c"/>
    <property type="match status" value="1"/>
</dbReference>
<evidence type="ECO:0000256" key="1">
    <source>
        <dbReference type="ARBA" id="ARBA00006484"/>
    </source>
</evidence>
<accession>A0A084B6H9</accession>
<dbReference type="Pfam" id="PF00106">
    <property type="entry name" value="adh_short"/>
    <property type="match status" value="1"/>
</dbReference>